<organism evidence="1 2">
    <name type="scientific">Araneus ventricosus</name>
    <name type="common">Orbweaver spider</name>
    <name type="synonym">Epeira ventricosa</name>
    <dbReference type="NCBI Taxonomy" id="182803"/>
    <lineage>
        <taxon>Eukaryota</taxon>
        <taxon>Metazoa</taxon>
        <taxon>Ecdysozoa</taxon>
        <taxon>Arthropoda</taxon>
        <taxon>Chelicerata</taxon>
        <taxon>Arachnida</taxon>
        <taxon>Araneae</taxon>
        <taxon>Araneomorphae</taxon>
        <taxon>Entelegynae</taxon>
        <taxon>Araneoidea</taxon>
        <taxon>Araneidae</taxon>
        <taxon>Araneus</taxon>
    </lineage>
</organism>
<protein>
    <submittedName>
        <fullName evidence="1">Uncharacterized protein</fullName>
    </submittedName>
</protein>
<dbReference type="Proteomes" id="UP000499080">
    <property type="component" value="Unassembled WGS sequence"/>
</dbReference>
<dbReference type="AlphaFoldDB" id="A0A4Y2JAJ2"/>
<comment type="caution">
    <text evidence="1">The sequence shown here is derived from an EMBL/GenBank/DDBJ whole genome shotgun (WGS) entry which is preliminary data.</text>
</comment>
<accession>A0A4Y2JAJ2</accession>
<dbReference type="EMBL" id="BGPR01003357">
    <property type="protein sequence ID" value="GBM87097.1"/>
    <property type="molecule type" value="Genomic_DNA"/>
</dbReference>
<reference evidence="1 2" key="1">
    <citation type="journal article" date="2019" name="Sci. Rep.">
        <title>Orb-weaving spider Araneus ventricosus genome elucidates the spidroin gene catalogue.</title>
        <authorList>
            <person name="Kono N."/>
            <person name="Nakamura H."/>
            <person name="Ohtoshi R."/>
            <person name="Moran D.A.P."/>
            <person name="Shinohara A."/>
            <person name="Yoshida Y."/>
            <person name="Fujiwara M."/>
            <person name="Mori M."/>
            <person name="Tomita M."/>
            <person name="Arakawa K."/>
        </authorList>
    </citation>
    <scope>NUCLEOTIDE SEQUENCE [LARGE SCALE GENOMIC DNA]</scope>
</reference>
<keyword evidence="2" id="KW-1185">Reference proteome</keyword>
<evidence type="ECO:0000313" key="1">
    <source>
        <dbReference type="EMBL" id="GBM87097.1"/>
    </source>
</evidence>
<sequence>MFSNLHRVFFAQRTNRHLAEDKGARFSGPHKPHKCGKDTSFLISRERSAKSGDPPLSYFHEASVTQSAASQPHRNWNGAHTKQCQSGFHILTRVRNYP</sequence>
<gene>
    <name evidence="1" type="ORF">AVEN_194091_1</name>
</gene>
<name>A0A4Y2JAJ2_ARAVE</name>
<proteinExistence type="predicted"/>
<evidence type="ECO:0000313" key="2">
    <source>
        <dbReference type="Proteomes" id="UP000499080"/>
    </source>
</evidence>